<dbReference type="InterPro" id="IPR013325">
    <property type="entry name" value="RNA_pol_sigma_r2"/>
</dbReference>
<evidence type="ECO:0000259" key="6">
    <source>
        <dbReference type="Pfam" id="PF08281"/>
    </source>
</evidence>
<dbReference type="InterPro" id="IPR013249">
    <property type="entry name" value="RNA_pol_sigma70_r4_t2"/>
</dbReference>
<dbReference type="InterPro" id="IPR036388">
    <property type="entry name" value="WH-like_DNA-bd_sf"/>
</dbReference>
<gene>
    <name evidence="7" type="ORF">J0A67_04400</name>
</gene>
<keyword evidence="2" id="KW-0805">Transcription regulation</keyword>
<evidence type="ECO:0000313" key="8">
    <source>
        <dbReference type="Proteomes" id="UP000664698"/>
    </source>
</evidence>
<dbReference type="NCBIfam" id="TIGR02985">
    <property type="entry name" value="Sig70_bacteroi1"/>
    <property type="match status" value="1"/>
</dbReference>
<dbReference type="Proteomes" id="UP000664698">
    <property type="component" value="Unassembled WGS sequence"/>
</dbReference>
<sequence length="200" mass="23292">MGSLSNHSDQELLIRLRKGDVPAFDELYFRYVKKLMAFALTFFPNKELAKDAVQDIFTRIWINRAELDSSKSFKTYLFQAVKFYMYNYARDKRGACTLEEVPEHAILNESMVESDMDFRDLQSITNSCIEKLPKVQQEVYKLNKLEGFSATEIAIQMNLSQRTIEHHIYLASKTIKKEMQTRISYRISLAIALTHLSSIL</sequence>
<comment type="similarity">
    <text evidence="1">Belongs to the sigma-70 factor family. ECF subfamily.</text>
</comment>
<evidence type="ECO:0000259" key="5">
    <source>
        <dbReference type="Pfam" id="PF04542"/>
    </source>
</evidence>
<comment type="caution">
    <text evidence="7">The sequence shown here is derived from an EMBL/GenBank/DDBJ whole genome shotgun (WGS) entry which is preliminary data.</text>
</comment>
<accession>A0ABS3BLC3</accession>
<dbReference type="Pfam" id="PF08281">
    <property type="entry name" value="Sigma70_r4_2"/>
    <property type="match status" value="1"/>
</dbReference>
<keyword evidence="3" id="KW-0731">Sigma factor</keyword>
<feature type="domain" description="RNA polymerase sigma factor 70 region 4 type 2" evidence="6">
    <location>
        <begin position="127"/>
        <end position="174"/>
    </location>
</feature>
<dbReference type="SUPFAM" id="SSF88946">
    <property type="entry name" value="Sigma2 domain of RNA polymerase sigma factors"/>
    <property type="match status" value="1"/>
</dbReference>
<dbReference type="InterPro" id="IPR007627">
    <property type="entry name" value="RNA_pol_sigma70_r2"/>
</dbReference>
<name>A0ABS3BLC3_9BACT</name>
<dbReference type="Gene3D" id="1.10.1740.10">
    <property type="match status" value="1"/>
</dbReference>
<dbReference type="InterPro" id="IPR013324">
    <property type="entry name" value="RNA_pol_sigma_r3/r4-like"/>
</dbReference>
<dbReference type="PANTHER" id="PTHR43133">
    <property type="entry name" value="RNA POLYMERASE ECF-TYPE SIGMA FACTO"/>
    <property type="match status" value="1"/>
</dbReference>
<dbReference type="InterPro" id="IPR014284">
    <property type="entry name" value="RNA_pol_sigma-70_dom"/>
</dbReference>
<reference evidence="7 8" key="1">
    <citation type="submission" date="2021-03" db="EMBL/GenBank/DDBJ databases">
        <title>novel species isolated from a fishpond in China.</title>
        <authorList>
            <person name="Lu H."/>
            <person name="Cai Z."/>
        </authorList>
    </citation>
    <scope>NUCLEOTIDE SEQUENCE [LARGE SCALE GENOMIC DNA]</scope>
    <source>
        <strain evidence="7 8">JCM 31546</strain>
    </source>
</reference>
<dbReference type="PANTHER" id="PTHR43133:SF46">
    <property type="entry name" value="RNA POLYMERASE SIGMA-70 FACTOR ECF SUBFAMILY"/>
    <property type="match status" value="1"/>
</dbReference>
<dbReference type="Gene3D" id="1.10.10.10">
    <property type="entry name" value="Winged helix-like DNA-binding domain superfamily/Winged helix DNA-binding domain"/>
    <property type="match status" value="1"/>
</dbReference>
<organism evidence="7 8">
    <name type="scientific">Algoriphagus aestuariicola</name>
    <dbReference type="NCBI Taxonomy" id="1852016"/>
    <lineage>
        <taxon>Bacteria</taxon>
        <taxon>Pseudomonadati</taxon>
        <taxon>Bacteroidota</taxon>
        <taxon>Cytophagia</taxon>
        <taxon>Cytophagales</taxon>
        <taxon>Cyclobacteriaceae</taxon>
        <taxon>Algoriphagus</taxon>
    </lineage>
</organism>
<dbReference type="Pfam" id="PF04542">
    <property type="entry name" value="Sigma70_r2"/>
    <property type="match status" value="1"/>
</dbReference>
<protein>
    <submittedName>
        <fullName evidence="7">RNA polymerase sigma-70 factor</fullName>
    </submittedName>
</protein>
<evidence type="ECO:0000256" key="4">
    <source>
        <dbReference type="ARBA" id="ARBA00023163"/>
    </source>
</evidence>
<dbReference type="EMBL" id="JAFKCW010000001">
    <property type="protein sequence ID" value="MBN7800088.1"/>
    <property type="molecule type" value="Genomic_DNA"/>
</dbReference>
<dbReference type="InterPro" id="IPR014327">
    <property type="entry name" value="RNA_pol_sigma70_bacteroid"/>
</dbReference>
<dbReference type="SUPFAM" id="SSF88659">
    <property type="entry name" value="Sigma3 and sigma4 domains of RNA polymerase sigma factors"/>
    <property type="match status" value="1"/>
</dbReference>
<dbReference type="InterPro" id="IPR039425">
    <property type="entry name" value="RNA_pol_sigma-70-like"/>
</dbReference>
<proteinExistence type="inferred from homology"/>
<evidence type="ECO:0000256" key="3">
    <source>
        <dbReference type="ARBA" id="ARBA00023082"/>
    </source>
</evidence>
<evidence type="ECO:0000256" key="1">
    <source>
        <dbReference type="ARBA" id="ARBA00010641"/>
    </source>
</evidence>
<feature type="domain" description="RNA polymerase sigma-70 region 2" evidence="5">
    <location>
        <begin position="27"/>
        <end position="93"/>
    </location>
</feature>
<keyword evidence="4" id="KW-0804">Transcription</keyword>
<evidence type="ECO:0000256" key="2">
    <source>
        <dbReference type="ARBA" id="ARBA00023015"/>
    </source>
</evidence>
<dbReference type="NCBIfam" id="TIGR02937">
    <property type="entry name" value="sigma70-ECF"/>
    <property type="match status" value="1"/>
</dbReference>
<evidence type="ECO:0000313" key="7">
    <source>
        <dbReference type="EMBL" id="MBN7800088.1"/>
    </source>
</evidence>
<keyword evidence="8" id="KW-1185">Reference proteome</keyword>